<dbReference type="Pfam" id="PF01527">
    <property type="entry name" value="HTH_Tnp_1"/>
    <property type="match status" value="1"/>
</dbReference>
<name>A0ABU5IQA4_9BURK</name>
<gene>
    <name evidence="1" type="ORF">SM757_31370</name>
</gene>
<evidence type="ECO:0000313" key="2">
    <source>
        <dbReference type="Proteomes" id="UP001293718"/>
    </source>
</evidence>
<organism evidence="1 2">
    <name type="scientific">Azohydromonas lata</name>
    <dbReference type="NCBI Taxonomy" id="45677"/>
    <lineage>
        <taxon>Bacteria</taxon>
        <taxon>Pseudomonadati</taxon>
        <taxon>Pseudomonadota</taxon>
        <taxon>Betaproteobacteria</taxon>
        <taxon>Burkholderiales</taxon>
        <taxon>Sphaerotilaceae</taxon>
        <taxon>Azohydromonas</taxon>
    </lineage>
</organism>
<dbReference type="EMBL" id="JAXOJX010000096">
    <property type="protein sequence ID" value="MDZ5461084.1"/>
    <property type="molecule type" value="Genomic_DNA"/>
</dbReference>
<evidence type="ECO:0000313" key="1">
    <source>
        <dbReference type="EMBL" id="MDZ5461084.1"/>
    </source>
</evidence>
<comment type="caution">
    <text evidence="1">The sequence shown here is derived from an EMBL/GenBank/DDBJ whole genome shotgun (WGS) entry which is preliminary data.</text>
</comment>
<dbReference type="RefSeq" id="WP_322468347.1">
    <property type="nucleotide sequence ID" value="NZ_JAXOJX010000096.1"/>
</dbReference>
<sequence length="147" mass="15737">MSESYFSELAKRLVVGHKRDGRCVYDEKAKHELVLACREPGASLAKVARACGVNANLLASWIRRFEGSVTQSSPPSGEIVEAQASDFVPVRIEPVESAEQPMAAPVVNLQARLPNGVVLDLRGCDLSQACSVIEALGRVRCSASTKG</sequence>
<dbReference type="Proteomes" id="UP001293718">
    <property type="component" value="Unassembled WGS sequence"/>
</dbReference>
<protein>
    <submittedName>
        <fullName evidence="1">Transposase</fullName>
    </submittedName>
</protein>
<proteinExistence type="predicted"/>
<accession>A0ABU5IQA4</accession>
<keyword evidence="2" id="KW-1185">Reference proteome</keyword>
<dbReference type="NCBIfam" id="NF047595">
    <property type="entry name" value="IS66_ISRel24_TnpA"/>
    <property type="match status" value="1"/>
</dbReference>
<dbReference type="InterPro" id="IPR002514">
    <property type="entry name" value="Transposase_8"/>
</dbReference>
<dbReference type="SUPFAM" id="SSF46689">
    <property type="entry name" value="Homeodomain-like"/>
    <property type="match status" value="1"/>
</dbReference>
<reference evidence="1 2" key="1">
    <citation type="submission" date="2023-11" db="EMBL/GenBank/DDBJ databases">
        <title>Draft genome of Azohydromonas lata strain H1 (DSM1123), a polyhydroxyalkanoate producer.</title>
        <authorList>
            <person name="Traversa D."/>
            <person name="D'Addabbo P."/>
            <person name="Pazzani C."/>
            <person name="Manzari C."/>
            <person name="Chiara M."/>
            <person name="Scrascia M."/>
        </authorList>
    </citation>
    <scope>NUCLEOTIDE SEQUENCE [LARGE SCALE GENOMIC DNA]</scope>
    <source>
        <strain evidence="1 2">H1</strain>
    </source>
</reference>
<dbReference type="InterPro" id="IPR009057">
    <property type="entry name" value="Homeodomain-like_sf"/>
</dbReference>